<evidence type="ECO:0000259" key="2">
    <source>
        <dbReference type="Pfam" id="PF03763"/>
    </source>
</evidence>
<dbReference type="EMBL" id="JACMSC010000011">
    <property type="protein sequence ID" value="KAG6501655.1"/>
    <property type="molecule type" value="Genomic_DNA"/>
</dbReference>
<organism evidence="3 4">
    <name type="scientific">Zingiber officinale</name>
    <name type="common">Ginger</name>
    <name type="synonym">Amomum zingiber</name>
    <dbReference type="NCBI Taxonomy" id="94328"/>
    <lineage>
        <taxon>Eukaryota</taxon>
        <taxon>Viridiplantae</taxon>
        <taxon>Streptophyta</taxon>
        <taxon>Embryophyta</taxon>
        <taxon>Tracheophyta</taxon>
        <taxon>Spermatophyta</taxon>
        <taxon>Magnoliopsida</taxon>
        <taxon>Liliopsida</taxon>
        <taxon>Zingiberales</taxon>
        <taxon>Zingiberaceae</taxon>
        <taxon>Zingiber</taxon>
    </lineage>
</organism>
<evidence type="ECO:0000256" key="1">
    <source>
        <dbReference type="ARBA" id="ARBA00005711"/>
    </source>
</evidence>
<dbReference type="PANTHER" id="PTHR31775:SF5">
    <property type="entry name" value="REMORIN 1.4"/>
    <property type="match status" value="1"/>
</dbReference>
<dbReference type="Pfam" id="PF03763">
    <property type="entry name" value="Remorin_C"/>
    <property type="match status" value="1"/>
</dbReference>
<proteinExistence type="inferred from homology"/>
<comment type="caution">
    <text evidence="3">The sequence shown here is derived from an EMBL/GenBank/DDBJ whole genome shotgun (WGS) entry which is preliminary data.</text>
</comment>
<gene>
    <name evidence="3" type="ORF">ZIOFF_041538</name>
</gene>
<name>A0A8J5L5Z6_ZINOF</name>
<dbReference type="Proteomes" id="UP000734854">
    <property type="component" value="Unassembled WGS sequence"/>
</dbReference>
<evidence type="ECO:0000313" key="3">
    <source>
        <dbReference type="EMBL" id="KAG6501655.1"/>
    </source>
</evidence>
<feature type="domain" description="Remorin C-terminal" evidence="2">
    <location>
        <begin position="54"/>
        <end position="101"/>
    </location>
</feature>
<protein>
    <recommendedName>
        <fullName evidence="2">Remorin C-terminal domain-containing protein</fullName>
    </recommendedName>
</protein>
<comment type="similarity">
    <text evidence="1">Belongs to the remorin family.</text>
</comment>
<dbReference type="InterPro" id="IPR005516">
    <property type="entry name" value="Remorin_C"/>
</dbReference>
<accession>A0A8J5L5Z6</accession>
<sequence>MHRKNKAQGVQLKEVRTLCCSSYSTILATEKIYEQIQYCFFFSDAVLSRLATEKKLSLIKAWEDNEKTKTENKAVKKLSTIAGWENSREAAVEAEFKRKEVCYSFPVVASYQMMLNLSKLHVQDELEKQRQNSHRR</sequence>
<reference evidence="3 4" key="1">
    <citation type="submission" date="2020-08" db="EMBL/GenBank/DDBJ databases">
        <title>Plant Genome Project.</title>
        <authorList>
            <person name="Zhang R.-G."/>
        </authorList>
    </citation>
    <scope>NUCLEOTIDE SEQUENCE [LARGE SCALE GENOMIC DNA]</scope>
    <source>
        <tissue evidence="3">Rhizome</tissue>
    </source>
</reference>
<dbReference type="PANTHER" id="PTHR31775">
    <property type="entry name" value="OS02G0117200 PROTEIN"/>
    <property type="match status" value="1"/>
</dbReference>
<evidence type="ECO:0000313" key="4">
    <source>
        <dbReference type="Proteomes" id="UP000734854"/>
    </source>
</evidence>
<keyword evidence="4" id="KW-1185">Reference proteome</keyword>
<dbReference type="AlphaFoldDB" id="A0A8J5L5Z6"/>